<dbReference type="InterPro" id="IPR003593">
    <property type="entry name" value="AAA+_ATPase"/>
</dbReference>
<proteinExistence type="predicted"/>
<protein>
    <submittedName>
        <fullName evidence="2">AAA family ATPase</fullName>
    </submittedName>
</protein>
<dbReference type="InterPro" id="IPR027417">
    <property type="entry name" value="P-loop_NTPase"/>
</dbReference>
<dbReference type="Proteomes" id="UP000650424">
    <property type="component" value="Unassembled WGS sequence"/>
</dbReference>
<evidence type="ECO:0000259" key="1">
    <source>
        <dbReference type="SMART" id="SM00382"/>
    </source>
</evidence>
<sequence length="922" mass="104308">MSNESNKTFPYSDILDGLVSSVMLAQRAVVIHYKLENSLSKFDHRQINLHFCWLSFATKAGENRHLVEAPDGMSPLGNKWLRNKTSMPSALRNAFKECKFVDLEVDANGANIIPQEIKKYIQEEPTRISNLIINSFRELSDINALSESGTDARPIHIRSPLSIIYDFLTVPNAQGTRAYSLLACRNFLFRAFRLIPDLNGLGGSETFSVLEIEKSLSHIWTSFRERYLSRGEDKLPPGSRGKIDGLIRHHLALREMLYLRFQSIEKCIGYLGDAELVPANIFYNTSENELANKKRSYIFEFTRSKRLDSLPDAGEIVNELWGLPIPFRGADIIFKGGLKFSGRQGLIMAIHGGPGAGKTSFALALAAHVIPFGISSWFLSAEEYEKDLIDRMNGLIPDQISRLSFFPKDLRNFIKFTKYKLRSGYGTSALNEIEEGLEQLEIVMNSINDEGEVSSKEIFRLPQPCKAIIILDGLHDLFAVGFQKTESGASQKTTQLERLYQLIEKLKDLHALVILTTGTAWAGDSTLDYLVDVAIKLSHESTDEYAKKPDRRFILTKARHQLCASGVHGLQIGGIKGVRLSPQINYQLEKLSHWRPRLPDKTQIRTGLCRARALKSIGELAKLASASDIFESGKNASYIDSASSVKIDEGSHIFLNGQGSGGKAALAMKLAISPLFTLLPDNKIKAVPSQQRVLVVSFLYPADYYENLIRRLKLQQGNEYRTEKKPFIGQPRLEVIHLYPGHLRPNDLFNRIDWELDAGELNADPYTCVVIDGIHNVFLQFPEIEKYSLFWPQIYSALRSRKITTITTHTTLALPNQNWLQPATLVDDNRSEPLRHALVQKTDFQFEIDSWMNSPFQPDWDKLPGEFSALSDLYVVKAISAIGQKIPRDHLLWSREELELYHLPSEYFARYSSDQENQLPLR</sequence>
<evidence type="ECO:0000313" key="2">
    <source>
        <dbReference type="EMBL" id="MBC3916835.1"/>
    </source>
</evidence>
<gene>
    <name evidence="2" type="ORF">H8L32_05050</name>
</gene>
<dbReference type="InterPro" id="IPR003959">
    <property type="entry name" value="ATPase_AAA_core"/>
</dbReference>
<comment type="caution">
    <text evidence="2">The sequence shown here is derived from an EMBL/GenBank/DDBJ whole genome shotgun (WGS) entry which is preliminary data.</text>
</comment>
<name>A0ABR6ZLQ7_9BURK</name>
<dbReference type="SMART" id="SM00382">
    <property type="entry name" value="AAA"/>
    <property type="match status" value="1"/>
</dbReference>
<dbReference type="Gene3D" id="3.40.50.300">
    <property type="entry name" value="P-loop containing nucleotide triphosphate hydrolases"/>
    <property type="match status" value="2"/>
</dbReference>
<dbReference type="EMBL" id="JACOGF010000002">
    <property type="protein sequence ID" value="MBC3916835.1"/>
    <property type="molecule type" value="Genomic_DNA"/>
</dbReference>
<dbReference type="Pfam" id="PF00004">
    <property type="entry name" value="AAA"/>
    <property type="match status" value="1"/>
</dbReference>
<keyword evidence="3" id="KW-1185">Reference proteome</keyword>
<dbReference type="RefSeq" id="WP_186946068.1">
    <property type="nucleotide sequence ID" value="NZ_JACOGF010000002.1"/>
</dbReference>
<accession>A0ABR6ZLQ7</accession>
<reference evidence="2 3" key="1">
    <citation type="submission" date="2020-08" db="EMBL/GenBank/DDBJ databases">
        <title>Novel species isolated from subtropical streams in China.</title>
        <authorList>
            <person name="Lu H."/>
        </authorList>
    </citation>
    <scope>NUCLEOTIDE SEQUENCE [LARGE SCALE GENOMIC DNA]</scope>
    <source>
        <strain evidence="2 3">CY18W</strain>
    </source>
</reference>
<feature type="domain" description="AAA+ ATPase" evidence="1">
    <location>
        <begin position="344"/>
        <end position="541"/>
    </location>
</feature>
<evidence type="ECO:0000313" key="3">
    <source>
        <dbReference type="Proteomes" id="UP000650424"/>
    </source>
</evidence>
<dbReference type="SUPFAM" id="SSF52540">
    <property type="entry name" value="P-loop containing nucleoside triphosphate hydrolases"/>
    <property type="match status" value="1"/>
</dbReference>
<organism evidence="2 3">
    <name type="scientific">Undibacterium hunanense</name>
    <dbReference type="NCBI Taxonomy" id="2762292"/>
    <lineage>
        <taxon>Bacteria</taxon>
        <taxon>Pseudomonadati</taxon>
        <taxon>Pseudomonadota</taxon>
        <taxon>Betaproteobacteria</taxon>
        <taxon>Burkholderiales</taxon>
        <taxon>Oxalobacteraceae</taxon>
        <taxon>Undibacterium</taxon>
    </lineage>
</organism>